<reference evidence="1 2" key="2">
    <citation type="journal article" date="2017" name="Front. Plant Sci.">
        <title>Gene Classification and Mining of Molecular Markers Useful in Red Clover (Trifolium pratense) Breeding.</title>
        <authorList>
            <person name="Istvanek J."/>
            <person name="Dluhosova J."/>
            <person name="Dluhos P."/>
            <person name="Patkova L."/>
            <person name="Nedelnik J."/>
            <person name="Repkova J."/>
        </authorList>
    </citation>
    <scope>NUCLEOTIDE SEQUENCE [LARGE SCALE GENOMIC DNA]</scope>
    <source>
        <strain evidence="2">cv. Tatra</strain>
        <tissue evidence="1">Young leaves</tissue>
    </source>
</reference>
<dbReference type="EMBL" id="ASHM01076586">
    <property type="protein sequence ID" value="PNX57464.1"/>
    <property type="molecule type" value="Genomic_DNA"/>
</dbReference>
<evidence type="ECO:0000313" key="2">
    <source>
        <dbReference type="Proteomes" id="UP000236291"/>
    </source>
</evidence>
<comment type="caution">
    <text evidence="1">The sequence shown here is derived from an EMBL/GenBank/DDBJ whole genome shotgun (WGS) entry which is preliminary data.</text>
</comment>
<accession>A0A2K3JTV2</accession>
<feature type="non-terminal residue" evidence="1">
    <location>
        <position position="1"/>
    </location>
</feature>
<dbReference type="AlphaFoldDB" id="A0A2K3JTV2"/>
<sequence length="74" mass="8267">SFSSPTHPLSAGQPHSPTTLSSLFPVSLSLSKPVTIISHHLHHRRPPPSPATTTIVFLYCRYRSEIKLPLLQIW</sequence>
<reference evidence="1 2" key="1">
    <citation type="journal article" date="2014" name="Am. J. Bot.">
        <title>Genome assembly and annotation for red clover (Trifolium pratense; Fabaceae).</title>
        <authorList>
            <person name="Istvanek J."/>
            <person name="Jaros M."/>
            <person name="Krenek A."/>
            <person name="Repkova J."/>
        </authorList>
    </citation>
    <scope>NUCLEOTIDE SEQUENCE [LARGE SCALE GENOMIC DNA]</scope>
    <source>
        <strain evidence="2">cv. Tatra</strain>
        <tissue evidence="1">Young leaves</tissue>
    </source>
</reference>
<evidence type="ECO:0000313" key="1">
    <source>
        <dbReference type="EMBL" id="PNX57464.1"/>
    </source>
</evidence>
<proteinExistence type="predicted"/>
<organism evidence="1 2">
    <name type="scientific">Trifolium pratense</name>
    <name type="common">Red clover</name>
    <dbReference type="NCBI Taxonomy" id="57577"/>
    <lineage>
        <taxon>Eukaryota</taxon>
        <taxon>Viridiplantae</taxon>
        <taxon>Streptophyta</taxon>
        <taxon>Embryophyta</taxon>
        <taxon>Tracheophyta</taxon>
        <taxon>Spermatophyta</taxon>
        <taxon>Magnoliopsida</taxon>
        <taxon>eudicotyledons</taxon>
        <taxon>Gunneridae</taxon>
        <taxon>Pentapetalae</taxon>
        <taxon>rosids</taxon>
        <taxon>fabids</taxon>
        <taxon>Fabales</taxon>
        <taxon>Fabaceae</taxon>
        <taxon>Papilionoideae</taxon>
        <taxon>50 kb inversion clade</taxon>
        <taxon>NPAAA clade</taxon>
        <taxon>Hologalegina</taxon>
        <taxon>IRL clade</taxon>
        <taxon>Trifolieae</taxon>
        <taxon>Trifolium</taxon>
    </lineage>
</organism>
<protein>
    <submittedName>
        <fullName evidence="1">Uncharacterized protein</fullName>
    </submittedName>
</protein>
<gene>
    <name evidence="1" type="ORF">L195_g050414</name>
</gene>
<name>A0A2K3JTV2_TRIPR</name>
<dbReference type="Proteomes" id="UP000236291">
    <property type="component" value="Unassembled WGS sequence"/>
</dbReference>